<dbReference type="EMBL" id="MN740752">
    <property type="protein sequence ID" value="QHU10275.1"/>
    <property type="molecule type" value="Genomic_DNA"/>
</dbReference>
<feature type="transmembrane region" description="Helical" evidence="1">
    <location>
        <begin position="6"/>
        <end position="23"/>
    </location>
</feature>
<organism evidence="2">
    <name type="scientific">viral metagenome</name>
    <dbReference type="NCBI Taxonomy" id="1070528"/>
    <lineage>
        <taxon>unclassified sequences</taxon>
        <taxon>metagenomes</taxon>
        <taxon>organismal metagenomes</taxon>
    </lineage>
</organism>
<feature type="transmembrane region" description="Helical" evidence="1">
    <location>
        <begin position="53"/>
        <end position="80"/>
    </location>
</feature>
<sequence length="96" mass="11381">MDSTMFGIMLLYFLMPGNLEYVMKYSYNKGNMMLHNIYTDIYIKRNVLYSSPIYIIATHYCGYPLYGIFGFIAVLASFVYTCNKYKDVIFLKEHLY</sequence>
<accession>A0A6C0JWY6</accession>
<protein>
    <submittedName>
        <fullName evidence="2">Uncharacterized protein</fullName>
    </submittedName>
</protein>
<evidence type="ECO:0000313" key="2">
    <source>
        <dbReference type="EMBL" id="QHU10275.1"/>
    </source>
</evidence>
<evidence type="ECO:0000256" key="1">
    <source>
        <dbReference type="SAM" id="Phobius"/>
    </source>
</evidence>
<keyword evidence="1" id="KW-0472">Membrane</keyword>
<dbReference type="AlphaFoldDB" id="A0A6C0JWY6"/>
<proteinExistence type="predicted"/>
<name>A0A6C0JWY6_9ZZZZ</name>
<keyword evidence="1" id="KW-0812">Transmembrane</keyword>
<reference evidence="2" key="1">
    <citation type="journal article" date="2020" name="Nature">
        <title>Giant virus diversity and host interactions through global metagenomics.</title>
        <authorList>
            <person name="Schulz F."/>
            <person name="Roux S."/>
            <person name="Paez-Espino D."/>
            <person name="Jungbluth S."/>
            <person name="Walsh D.A."/>
            <person name="Denef V.J."/>
            <person name="McMahon K.D."/>
            <person name="Konstantinidis K.T."/>
            <person name="Eloe-Fadrosh E.A."/>
            <person name="Kyrpides N.C."/>
            <person name="Woyke T."/>
        </authorList>
    </citation>
    <scope>NUCLEOTIDE SEQUENCE</scope>
    <source>
        <strain evidence="2">GVMAG-S-1101164-67</strain>
    </source>
</reference>
<keyword evidence="1" id="KW-1133">Transmembrane helix</keyword>